<dbReference type="Gene3D" id="2.30.22.10">
    <property type="entry name" value="Head domain of nucleotide exchange factor GrpE"/>
    <property type="match status" value="1"/>
</dbReference>
<dbReference type="GO" id="GO:0006457">
    <property type="term" value="P:protein folding"/>
    <property type="evidence" value="ECO:0007669"/>
    <property type="project" value="InterPro"/>
</dbReference>
<evidence type="ECO:0000313" key="13">
    <source>
        <dbReference type="EMBL" id="HGV55636.1"/>
    </source>
</evidence>
<dbReference type="FunFam" id="2.30.22.10:FF:000001">
    <property type="entry name" value="Protein GrpE"/>
    <property type="match status" value="1"/>
</dbReference>
<dbReference type="PANTHER" id="PTHR21237:SF23">
    <property type="entry name" value="GRPE PROTEIN HOMOLOG, MITOCHONDRIAL"/>
    <property type="match status" value="1"/>
</dbReference>
<evidence type="ECO:0000256" key="6">
    <source>
        <dbReference type="ARBA" id="ARBA00023186"/>
    </source>
</evidence>
<gene>
    <name evidence="10 13" type="primary">grpE</name>
    <name evidence="13" type="ORF">ENT73_06110</name>
</gene>
<dbReference type="PRINTS" id="PR00773">
    <property type="entry name" value="GRPEPROTEIN"/>
</dbReference>
<dbReference type="InterPro" id="IPR000740">
    <property type="entry name" value="GrpE"/>
</dbReference>
<dbReference type="AlphaFoldDB" id="A0A832GNN8"/>
<evidence type="ECO:0000256" key="4">
    <source>
        <dbReference type="ARBA" id="ARBA00022490"/>
    </source>
</evidence>
<evidence type="ECO:0000256" key="10">
    <source>
        <dbReference type="HAMAP-Rule" id="MF_01151"/>
    </source>
</evidence>
<dbReference type="PANTHER" id="PTHR21237">
    <property type="entry name" value="GRPE PROTEIN"/>
    <property type="match status" value="1"/>
</dbReference>
<comment type="caution">
    <text evidence="13">The sequence shown here is derived from an EMBL/GenBank/DDBJ whole genome shotgun (WGS) entry which is preliminary data.</text>
</comment>
<feature type="region of interest" description="Disordered" evidence="12">
    <location>
        <begin position="1"/>
        <end position="22"/>
    </location>
</feature>
<dbReference type="HAMAP" id="MF_01151">
    <property type="entry name" value="GrpE"/>
    <property type="match status" value="1"/>
</dbReference>
<dbReference type="GO" id="GO:0051087">
    <property type="term" value="F:protein-folding chaperone binding"/>
    <property type="evidence" value="ECO:0007669"/>
    <property type="project" value="InterPro"/>
</dbReference>
<dbReference type="EMBL" id="DSZU01000108">
    <property type="protein sequence ID" value="HGV55636.1"/>
    <property type="molecule type" value="Genomic_DNA"/>
</dbReference>
<evidence type="ECO:0000256" key="11">
    <source>
        <dbReference type="RuleBase" id="RU004478"/>
    </source>
</evidence>
<evidence type="ECO:0000256" key="12">
    <source>
        <dbReference type="SAM" id="MobiDB-lite"/>
    </source>
</evidence>
<feature type="region of interest" description="Disordered" evidence="12">
    <location>
        <begin position="169"/>
        <end position="192"/>
    </location>
</feature>
<evidence type="ECO:0000256" key="2">
    <source>
        <dbReference type="ARBA" id="ARBA00009054"/>
    </source>
</evidence>
<dbReference type="GO" id="GO:0042803">
    <property type="term" value="F:protein homodimerization activity"/>
    <property type="evidence" value="ECO:0007669"/>
    <property type="project" value="InterPro"/>
</dbReference>
<dbReference type="NCBIfam" id="NF010738">
    <property type="entry name" value="PRK14140.1"/>
    <property type="match status" value="1"/>
</dbReference>
<sequence>MEELKEVVEEGSVTEKSTQEKNLETELKEWKDRALRYAAEIENLKKAIKREKEEYFKFALETVFKELLPSIDNLEMALVSCEKSSDIKALKEGVELSLKVLVQTLEKFGLKQFEPAVGEPFHPHFHEALHAEPHHEIPEGGIVRVFQKGYTLHDRVIRPALVCVCQGGPKPKIEESKVEKNSSEENNQDVQE</sequence>
<dbReference type="SUPFAM" id="SSF51064">
    <property type="entry name" value="Head domain of nucleotide exchange factor GrpE"/>
    <property type="match status" value="1"/>
</dbReference>
<evidence type="ECO:0000256" key="5">
    <source>
        <dbReference type="ARBA" id="ARBA00023016"/>
    </source>
</evidence>
<dbReference type="Pfam" id="PF01025">
    <property type="entry name" value="GrpE"/>
    <property type="match status" value="1"/>
</dbReference>
<dbReference type="InterPro" id="IPR013805">
    <property type="entry name" value="GrpE_CC"/>
</dbReference>
<dbReference type="GO" id="GO:0000774">
    <property type="term" value="F:adenyl-nucleotide exchange factor activity"/>
    <property type="evidence" value="ECO:0007669"/>
    <property type="project" value="InterPro"/>
</dbReference>
<proteinExistence type="inferred from homology"/>
<comment type="similarity">
    <text evidence="2 10 11">Belongs to the GrpE family.</text>
</comment>
<evidence type="ECO:0000256" key="7">
    <source>
        <dbReference type="ARBA" id="ARBA00053401"/>
    </source>
</evidence>
<keyword evidence="5 10" id="KW-0346">Stress response</keyword>
<keyword evidence="4 10" id="KW-0963">Cytoplasm</keyword>
<reference evidence="13" key="1">
    <citation type="journal article" date="2020" name="mSystems">
        <title>Genome- and Community-Level Interaction Insights into Carbon Utilization and Element Cycling Functions of Hydrothermarchaeota in Hydrothermal Sediment.</title>
        <authorList>
            <person name="Zhou Z."/>
            <person name="Liu Y."/>
            <person name="Xu W."/>
            <person name="Pan J."/>
            <person name="Luo Z.H."/>
            <person name="Li M."/>
        </authorList>
    </citation>
    <scope>NUCLEOTIDE SEQUENCE [LARGE SCALE GENOMIC DNA]</scope>
    <source>
        <strain evidence="13">SpSt-605</strain>
    </source>
</reference>
<dbReference type="Gene3D" id="3.90.20.20">
    <property type="match status" value="1"/>
</dbReference>
<comment type="subunit">
    <text evidence="3 10">Homodimer.</text>
</comment>
<organism evidence="13">
    <name type="scientific">Caldimicrobium thiodismutans</name>
    <dbReference type="NCBI Taxonomy" id="1653476"/>
    <lineage>
        <taxon>Bacteria</taxon>
        <taxon>Pseudomonadati</taxon>
        <taxon>Thermodesulfobacteriota</taxon>
        <taxon>Thermodesulfobacteria</taxon>
        <taxon>Thermodesulfobacteriales</taxon>
        <taxon>Thermodesulfobacteriaceae</taxon>
        <taxon>Caldimicrobium</taxon>
    </lineage>
</organism>
<evidence type="ECO:0000256" key="8">
    <source>
        <dbReference type="ARBA" id="ARBA00072274"/>
    </source>
</evidence>
<dbReference type="GO" id="GO:0005737">
    <property type="term" value="C:cytoplasm"/>
    <property type="evidence" value="ECO:0007669"/>
    <property type="project" value="UniProtKB-SubCell"/>
</dbReference>
<comment type="function">
    <text evidence="7 10">Participates actively in the response to hyperosmotic and heat shock by preventing the aggregation of stress-denatured proteins, in association with DnaK and GrpE. It is the nucleotide exchange factor for DnaK and may function as a thermosensor. Unfolded proteins bind initially to DnaJ; upon interaction with the DnaJ-bound protein, DnaK hydrolyzes its bound ATP, resulting in the formation of a stable complex. GrpE releases ADP from DnaK; ATP binding to DnaK triggers the release of the substrate protein, thus completing the reaction cycle. Several rounds of ATP-dependent interactions between DnaJ, DnaK and GrpE are required for fully efficient folding.</text>
</comment>
<dbReference type="InterPro" id="IPR009012">
    <property type="entry name" value="GrpE_head"/>
</dbReference>
<protein>
    <recommendedName>
        <fullName evidence="8 10">Protein GrpE</fullName>
    </recommendedName>
    <alternativeName>
        <fullName evidence="9 10">HSP-70 cofactor</fullName>
    </alternativeName>
</protein>
<feature type="compositionally biased region" description="Basic and acidic residues" evidence="12">
    <location>
        <begin position="171"/>
        <end position="183"/>
    </location>
</feature>
<comment type="subcellular location">
    <subcellularLocation>
        <location evidence="1 10">Cytoplasm</location>
    </subcellularLocation>
</comment>
<dbReference type="SUPFAM" id="SSF58014">
    <property type="entry name" value="Coiled-coil domain of nucleotide exchange factor GrpE"/>
    <property type="match status" value="1"/>
</dbReference>
<dbReference type="CDD" id="cd00446">
    <property type="entry name" value="GrpE"/>
    <property type="match status" value="1"/>
</dbReference>
<keyword evidence="6 10" id="KW-0143">Chaperone</keyword>
<dbReference type="GO" id="GO:0051082">
    <property type="term" value="F:unfolded protein binding"/>
    <property type="evidence" value="ECO:0007669"/>
    <property type="project" value="TreeGrafter"/>
</dbReference>
<evidence type="ECO:0000256" key="9">
    <source>
        <dbReference type="ARBA" id="ARBA00076414"/>
    </source>
</evidence>
<accession>A0A832GNN8</accession>
<name>A0A832GNN8_9BACT</name>
<evidence type="ECO:0000256" key="3">
    <source>
        <dbReference type="ARBA" id="ARBA00011738"/>
    </source>
</evidence>
<evidence type="ECO:0000256" key="1">
    <source>
        <dbReference type="ARBA" id="ARBA00004496"/>
    </source>
</evidence>